<feature type="compositionally biased region" description="Basic and acidic residues" evidence="1">
    <location>
        <begin position="152"/>
        <end position="162"/>
    </location>
</feature>
<feature type="region of interest" description="Disordered" evidence="1">
    <location>
        <begin position="129"/>
        <end position="168"/>
    </location>
</feature>
<evidence type="ECO:0000256" key="1">
    <source>
        <dbReference type="SAM" id="MobiDB-lite"/>
    </source>
</evidence>
<reference evidence="2 3" key="1">
    <citation type="submission" date="2023-04" db="EMBL/GenBank/DDBJ databases">
        <title>Marinoamorphus aggregata gen. nov., sp. Nov., isolate from tissue of brittle star Ophioplocus japonicus.</title>
        <authorList>
            <person name="Kawano K."/>
            <person name="Sawayama S."/>
            <person name="Nakagawa S."/>
        </authorList>
    </citation>
    <scope>NUCLEOTIDE SEQUENCE [LARGE SCALE GENOMIC DNA]</scope>
    <source>
        <strain evidence="2 3">NKW23</strain>
    </source>
</reference>
<dbReference type="EMBL" id="BSYI01000054">
    <property type="protein sequence ID" value="GMG85185.1"/>
    <property type="molecule type" value="Genomic_DNA"/>
</dbReference>
<dbReference type="Proteomes" id="UP001239909">
    <property type="component" value="Unassembled WGS sequence"/>
</dbReference>
<comment type="caution">
    <text evidence="2">The sequence shown here is derived from an EMBL/GenBank/DDBJ whole genome shotgun (WGS) entry which is preliminary data.</text>
</comment>
<organism evidence="2 3">
    <name type="scientific">Paralimibaculum aggregatum</name>
    <dbReference type="NCBI Taxonomy" id="3036245"/>
    <lineage>
        <taxon>Bacteria</taxon>
        <taxon>Pseudomonadati</taxon>
        <taxon>Pseudomonadota</taxon>
        <taxon>Alphaproteobacteria</taxon>
        <taxon>Rhodobacterales</taxon>
        <taxon>Paracoccaceae</taxon>
        <taxon>Paralimibaculum</taxon>
    </lineage>
</organism>
<proteinExistence type="predicted"/>
<sequence length="168" mass="18130">MLCRLDAGWAPGEIRRQAARIGPSTGARVDLILRTKTRPEQGFRACLGIVRLAGPHGRDALEAACRRALEIGGTSCSSVNAILGNNLHRHRPETPAEGPAITHQNIRGPECFHRGGIAQRWARSVKMLDHPTHDRPGALKPGGMADAFAELQSRDDATDPSHAEWPGS</sequence>
<gene>
    <name evidence="2" type="ORF">LNKW23_44010</name>
</gene>
<evidence type="ECO:0000313" key="2">
    <source>
        <dbReference type="EMBL" id="GMG85185.1"/>
    </source>
</evidence>
<keyword evidence="3" id="KW-1185">Reference proteome</keyword>
<name>A0ABQ6LSX7_9RHOB</name>
<protein>
    <submittedName>
        <fullName evidence="2">Uncharacterized protein</fullName>
    </submittedName>
</protein>
<accession>A0ABQ6LSX7</accession>
<evidence type="ECO:0000313" key="3">
    <source>
        <dbReference type="Proteomes" id="UP001239909"/>
    </source>
</evidence>